<dbReference type="AlphaFoldDB" id="A0A9K3I475"/>
<reference evidence="1" key="2">
    <citation type="submission" date="2020-06" db="EMBL/GenBank/DDBJ databases">
        <title>Helianthus annuus Genome sequencing and assembly Release 2.</title>
        <authorList>
            <person name="Gouzy J."/>
            <person name="Langlade N."/>
            <person name="Munos S."/>
        </authorList>
    </citation>
    <scope>NUCLEOTIDE SEQUENCE</scope>
    <source>
        <tissue evidence="1">Leaves</tissue>
    </source>
</reference>
<keyword evidence="2" id="KW-1185">Reference proteome</keyword>
<comment type="caution">
    <text evidence="1">The sequence shown here is derived from an EMBL/GenBank/DDBJ whole genome shotgun (WGS) entry which is preliminary data.</text>
</comment>
<evidence type="ECO:0000313" key="1">
    <source>
        <dbReference type="EMBL" id="KAF5790119.1"/>
    </source>
</evidence>
<dbReference type="EMBL" id="MNCJ02000324">
    <property type="protein sequence ID" value="KAF5790119.1"/>
    <property type="molecule type" value="Genomic_DNA"/>
</dbReference>
<protein>
    <submittedName>
        <fullName evidence="1">Xyloglucan 6-xylosyltransferase</fullName>
        <ecNumber evidence="1">2.4.2.39</ecNumber>
    </submittedName>
</protein>
<dbReference type="Proteomes" id="UP000215914">
    <property type="component" value="Unassembled WGS sequence"/>
</dbReference>
<evidence type="ECO:0000313" key="2">
    <source>
        <dbReference type="Proteomes" id="UP000215914"/>
    </source>
</evidence>
<dbReference type="EC" id="2.4.2.39" evidence="1"/>
<name>A0A9K3I475_HELAN</name>
<keyword evidence="1" id="KW-0328">Glycosyltransferase</keyword>
<gene>
    <name evidence="1" type="ORF">HanXRQr2_Chr09g0379341</name>
</gene>
<sequence>MHNEKLGLVQARWSFVSWDENLLTIFQHVNFAFHSILKWNNK</sequence>
<dbReference type="Gramene" id="mRNA:HanXRQr2_Chr09g0379341">
    <property type="protein sequence ID" value="mRNA:HanXRQr2_Chr09g0379341"/>
    <property type="gene ID" value="HanXRQr2_Chr09g0379341"/>
</dbReference>
<keyword evidence="1" id="KW-0808">Transferase</keyword>
<proteinExistence type="predicted"/>
<organism evidence="1 2">
    <name type="scientific">Helianthus annuus</name>
    <name type="common">Common sunflower</name>
    <dbReference type="NCBI Taxonomy" id="4232"/>
    <lineage>
        <taxon>Eukaryota</taxon>
        <taxon>Viridiplantae</taxon>
        <taxon>Streptophyta</taxon>
        <taxon>Embryophyta</taxon>
        <taxon>Tracheophyta</taxon>
        <taxon>Spermatophyta</taxon>
        <taxon>Magnoliopsida</taxon>
        <taxon>eudicotyledons</taxon>
        <taxon>Gunneridae</taxon>
        <taxon>Pentapetalae</taxon>
        <taxon>asterids</taxon>
        <taxon>campanulids</taxon>
        <taxon>Asterales</taxon>
        <taxon>Asteraceae</taxon>
        <taxon>Asteroideae</taxon>
        <taxon>Heliantheae alliance</taxon>
        <taxon>Heliantheae</taxon>
        <taxon>Helianthus</taxon>
    </lineage>
</organism>
<accession>A0A9K3I475</accession>
<dbReference type="GO" id="GO:0033843">
    <property type="term" value="F:xyloglucan 6-xylosyltransferase activity"/>
    <property type="evidence" value="ECO:0007669"/>
    <property type="project" value="UniProtKB-EC"/>
</dbReference>
<reference evidence="1" key="1">
    <citation type="journal article" date="2017" name="Nature">
        <title>The sunflower genome provides insights into oil metabolism, flowering and Asterid evolution.</title>
        <authorList>
            <person name="Badouin H."/>
            <person name="Gouzy J."/>
            <person name="Grassa C.J."/>
            <person name="Murat F."/>
            <person name="Staton S.E."/>
            <person name="Cottret L."/>
            <person name="Lelandais-Briere C."/>
            <person name="Owens G.L."/>
            <person name="Carrere S."/>
            <person name="Mayjonade B."/>
            <person name="Legrand L."/>
            <person name="Gill N."/>
            <person name="Kane N.C."/>
            <person name="Bowers J.E."/>
            <person name="Hubner S."/>
            <person name="Bellec A."/>
            <person name="Berard A."/>
            <person name="Berges H."/>
            <person name="Blanchet N."/>
            <person name="Boniface M.C."/>
            <person name="Brunel D."/>
            <person name="Catrice O."/>
            <person name="Chaidir N."/>
            <person name="Claudel C."/>
            <person name="Donnadieu C."/>
            <person name="Faraut T."/>
            <person name="Fievet G."/>
            <person name="Helmstetter N."/>
            <person name="King M."/>
            <person name="Knapp S.J."/>
            <person name="Lai Z."/>
            <person name="Le Paslier M.C."/>
            <person name="Lippi Y."/>
            <person name="Lorenzon L."/>
            <person name="Mandel J.R."/>
            <person name="Marage G."/>
            <person name="Marchand G."/>
            <person name="Marquand E."/>
            <person name="Bret-Mestries E."/>
            <person name="Morien E."/>
            <person name="Nambeesan S."/>
            <person name="Nguyen T."/>
            <person name="Pegot-Espagnet P."/>
            <person name="Pouilly N."/>
            <person name="Raftis F."/>
            <person name="Sallet E."/>
            <person name="Schiex T."/>
            <person name="Thomas J."/>
            <person name="Vandecasteele C."/>
            <person name="Vares D."/>
            <person name="Vear F."/>
            <person name="Vautrin S."/>
            <person name="Crespi M."/>
            <person name="Mangin B."/>
            <person name="Burke J.M."/>
            <person name="Salse J."/>
            <person name="Munos S."/>
            <person name="Vincourt P."/>
            <person name="Rieseberg L.H."/>
            <person name="Langlade N.B."/>
        </authorList>
    </citation>
    <scope>NUCLEOTIDE SEQUENCE</scope>
    <source>
        <tissue evidence="1">Leaves</tissue>
    </source>
</reference>